<organism evidence="1">
    <name type="scientific">viral metagenome</name>
    <dbReference type="NCBI Taxonomy" id="1070528"/>
    <lineage>
        <taxon>unclassified sequences</taxon>
        <taxon>metagenomes</taxon>
        <taxon>organismal metagenomes</taxon>
    </lineage>
</organism>
<evidence type="ECO:0000313" key="2">
    <source>
        <dbReference type="EMBL" id="QJH95271.1"/>
    </source>
</evidence>
<protein>
    <submittedName>
        <fullName evidence="1">Putative tail protein</fullName>
    </submittedName>
</protein>
<name>A0A6H1ZF57_9ZZZZ</name>
<gene>
    <name evidence="1" type="ORF">TM448A00287_0017</name>
    <name evidence="2" type="ORF">TM448B00362_0017</name>
</gene>
<accession>A0A6H1ZF57</accession>
<sequence length="307" mass="32448">MFTRQTVLLVKIESPSGTDAAPEGADNAVMAFDVNLEVKSDMKERGPANDDRSLYPNIRGKTTVDLKFYVELKGSGTAGTAPKWGPLMEACDRAETANAGTNVIYAPAASSETCTIWLYIDGLLHKVTGCAGDCEIDLTAGDVAKLNFTMSGAYALPIDSSMAAPTFNATIPPVVKGTTTTFGSYAAIIEKILLKFGNAVVERTSMNATEGVLAFMVGNRNPTGVMTCEAVVRATSNADFWSYFNTGASKALSLVLGTTAGNIITLTAPACVLAPVKYGDRDGLRLFDVEFQMARSGGNDEMTITLT</sequence>
<dbReference type="EMBL" id="MT143999">
    <property type="protein sequence ID" value="QJA45895.1"/>
    <property type="molecule type" value="Genomic_DNA"/>
</dbReference>
<proteinExistence type="predicted"/>
<evidence type="ECO:0000313" key="1">
    <source>
        <dbReference type="EMBL" id="QJA45895.1"/>
    </source>
</evidence>
<reference evidence="1" key="1">
    <citation type="submission" date="2020-03" db="EMBL/GenBank/DDBJ databases">
        <title>The deep terrestrial virosphere.</title>
        <authorList>
            <person name="Holmfeldt K."/>
            <person name="Nilsson E."/>
            <person name="Simone D."/>
            <person name="Lopez-Fernandez M."/>
            <person name="Wu X."/>
            <person name="de Brujin I."/>
            <person name="Lundin D."/>
            <person name="Andersson A."/>
            <person name="Bertilsson S."/>
            <person name="Dopson M."/>
        </authorList>
    </citation>
    <scope>NUCLEOTIDE SEQUENCE</scope>
    <source>
        <strain evidence="1">TM448A00287</strain>
        <strain evidence="2">TM448B00362</strain>
    </source>
</reference>
<dbReference type="AlphaFoldDB" id="A0A6H1ZF57"/>
<dbReference type="EMBL" id="MT144616">
    <property type="protein sequence ID" value="QJH95271.1"/>
    <property type="molecule type" value="Genomic_DNA"/>
</dbReference>